<organism evidence="3 4">
    <name type="scientific">Trichoderma asperellum (strain ATCC 204424 / CBS 433.97 / NBRC 101777)</name>
    <dbReference type="NCBI Taxonomy" id="1042311"/>
    <lineage>
        <taxon>Eukaryota</taxon>
        <taxon>Fungi</taxon>
        <taxon>Dikarya</taxon>
        <taxon>Ascomycota</taxon>
        <taxon>Pezizomycotina</taxon>
        <taxon>Sordariomycetes</taxon>
        <taxon>Hypocreomycetidae</taxon>
        <taxon>Hypocreales</taxon>
        <taxon>Hypocreaceae</taxon>
        <taxon>Trichoderma</taxon>
    </lineage>
</organism>
<feature type="region of interest" description="Disordered" evidence="1">
    <location>
        <begin position="372"/>
        <end position="459"/>
    </location>
</feature>
<evidence type="ECO:0008006" key="5">
    <source>
        <dbReference type="Google" id="ProtNLM"/>
    </source>
</evidence>
<dbReference type="EMBL" id="KZ679257">
    <property type="protein sequence ID" value="PTB45801.1"/>
    <property type="molecule type" value="Genomic_DNA"/>
</dbReference>
<gene>
    <name evidence="3" type="ORF">M441DRAFT_65437</name>
</gene>
<protein>
    <recommendedName>
        <fullName evidence="5">Ring-like domain-containing protein</fullName>
    </recommendedName>
</protein>
<evidence type="ECO:0000313" key="4">
    <source>
        <dbReference type="Proteomes" id="UP000240493"/>
    </source>
</evidence>
<keyword evidence="2" id="KW-0812">Transmembrane</keyword>
<reference evidence="3 4" key="1">
    <citation type="submission" date="2016-07" db="EMBL/GenBank/DDBJ databases">
        <title>Multiple horizontal gene transfer events from other fungi enriched the ability of initially mycotrophic Trichoderma (Ascomycota) to feed on dead plant biomass.</title>
        <authorList>
            <consortium name="DOE Joint Genome Institute"/>
            <person name="Aerts A."/>
            <person name="Atanasova L."/>
            <person name="Chenthamara K."/>
            <person name="Zhang J."/>
            <person name="Grujic M."/>
            <person name="Henrissat B."/>
            <person name="Kuo A."/>
            <person name="Salamov A."/>
            <person name="Lipzen A."/>
            <person name="Labutti K."/>
            <person name="Barry K."/>
            <person name="Miao Y."/>
            <person name="Rahimi M.J."/>
            <person name="Shen Q."/>
            <person name="Grigoriev I.V."/>
            <person name="Kubicek C.P."/>
            <person name="Druzhinina I.S."/>
        </authorList>
    </citation>
    <scope>NUCLEOTIDE SEQUENCE [LARGE SCALE GENOMIC DNA]</scope>
    <source>
        <strain evidence="3 4">CBS 433.97</strain>
    </source>
</reference>
<feature type="compositionally biased region" description="Basic and acidic residues" evidence="1">
    <location>
        <begin position="13"/>
        <end position="47"/>
    </location>
</feature>
<feature type="compositionally biased region" description="Basic and acidic residues" evidence="1">
    <location>
        <begin position="63"/>
        <end position="72"/>
    </location>
</feature>
<dbReference type="OrthoDB" id="5398191at2759"/>
<name>A0A2T3ZLX6_TRIA4</name>
<feature type="compositionally biased region" description="Low complexity" evidence="1">
    <location>
        <begin position="374"/>
        <end position="386"/>
    </location>
</feature>
<feature type="compositionally biased region" description="Basic and acidic residues" evidence="1">
    <location>
        <begin position="126"/>
        <end position="148"/>
    </location>
</feature>
<feature type="region of interest" description="Disordered" evidence="1">
    <location>
        <begin position="11"/>
        <end position="188"/>
    </location>
</feature>
<sequence>MLEYFSYKKFKKSKEEKDAKEVKKDDTKTEADGNKPVAEKEDGKKGENSGSSIPESQAQKAVLKPEDERFLEELLAQDTDGPPPPLPPRIYTYDVDWHSSDEASIAESKKTTDDEKEEAGKTPAAAKKEDASAKATNKADKEKAEKKPNRLSLLFTRSKKPADHPKSSDSLKPDAEDVTPKEAEREKKDLTRVLDRLSLSAKNNTVVSESNGSSDLLQRFTQVFKDLVNGVPTAYDDLTKLIEDRDGSINKLFDKLPDSLKKLVTQLPDKLTTTLAPELLAAAAESQGIKVVEGGMKGTAKRMLMGQNLADLVKRPGAIVGMLKAIVEVLKTRWPAFIGMNVIWSVALSLLLVVLWYCYKRGREERILREAEAEAGASAEVGASSEADSRRFEELSDDSTGEESGQKNADAAEEAAEAAEAIPVIITSPDGEERASPAPKGASTPEMPRLDASEEQNNP</sequence>
<evidence type="ECO:0000256" key="1">
    <source>
        <dbReference type="SAM" id="MobiDB-lite"/>
    </source>
</evidence>
<evidence type="ECO:0000256" key="2">
    <source>
        <dbReference type="SAM" id="Phobius"/>
    </source>
</evidence>
<feature type="transmembrane region" description="Helical" evidence="2">
    <location>
        <begin position="334"/>
        <end position="359"/>
    </location>
</feature>
<keyword evidence="4" id="KW-1185">Reference proteome</keyword>
<keyword evidence="2" id="KW-0472">Membrane</keyword>
<dbReference type="AlphaFoldDB" id="A0A2T3ZLX6"/>
<evidence type="ECO:0000313" key="3">
    <source>
        <dbReference type="EMBL" id="PTB45801.1"/>
    </source>
</evidence>
<feature type="compositionally biased region" description="Basic and acidic residues" evidence="1">
    <location>
        <begin position="160"/>
        <end position="188"/>
    </location>
</feature>
<feature type="compositionally biased region" description="Basic and acidic residues" evidence="1">
    <location>
        <begin position="95"/>
        <end position="113"/>
    </location>
</feature>
<keyword evidence="2" id="KW-1133">Transmembrane helix</keyword>
<proteinExistence type="predicted"/>
<accession>A0A2T3ZLX6</accession>
<dbReference type="Proteomes" id="UP000240493">
    <property type="component" value="Unassembled WGS sequence"/>
</dbReference>
<feature type="compositionally biased region" description="Polar residues" evidence="1">
    <location>
        <begin position="48"/>
        <end position="59"/>
    </location>
</feature>